<organism evidence="2 3">
    <name type="scientific">Marinomonas balearica</name>
    <dbReference type="NCBI Taxonomy" id="491947"/>
    <lineage>
        <taxon>Bacteria</taxon>
        <taxon>Pseudomonadati</taxon>
        <taxon>Pseudomonadota</taxon>
        <taxon>Gammaproteobacteria</taxon>
        <taxon>Oceanospirillales</taxon>
        <taxon>Oceanospirillaceae</taxon>
        <taxon>Marinomonas</taxon>
    </lineage>
</organism>
<gene>
    <name evidence="2" type="ORF">DFP79_0933</name>
</gene>
<feature type="chain" id="PRO_5020799681" evidence="1">
    <location>
        <begin position="28"/>
        <end position="109"/>
    </location>
</feature>
<protein>
    <submittedName>
        <fullName evidence="2">Uncharacterized protein</fullName>
    </submittedName>
</protein>
<comment type="caution">
    <text evidence="2">The sequence shown here is derived from an EMBL/GenBank/DDBJ whole genome shotgun (WGS) entry which is preliminary data.</text>
</comment>
<dbReference type="AlphaFoldDB" id="A0A4V3CH21"/>
<name>A0A4V3CH21_9GAMM</name>
<keyword evidence="3" id="KW-1185">Reference proteome</keyword>
<keyword evidence="1" id="KW-0732">Signal</keyword>
<reference evidence="2 3" key="1">
    <citation type="submission" date="2019-03" db="EMBL/GenBank/DDBJ databases">
        <title>Genomic Encyclopedia of Type Strains, Phase III (KMG-III): the genomes of soil and plant-associated and newly described type strains.</title>
        <authorList>
            <person name="Whitman W."/>
        </authorList>
    </citation>
    <scope>NUCLEOTIDE SEQUENCE [LARGE SCALE GENOMIC DNA]</scope>
    <source>
        <strain evidence="2 3">CECT 7378</strain>
    </source>
</reference>
<dbReference type="RefSeq" id="WP_133502746.1">
    <property type="nucleotide sequence ID" value="NZ_SNXC01000009.1"/>
</dbReference>
<evidence type="ECO:0000313" key="2">
    <source>
        <dbReference type="EMBL" id="TDO99922.1"/>
    </source>
</evidence>
<evidence type="ECO:0000256" key="1">
    <source>
        <dbReference type="SAM" id="SignalP"/>
    </source>
</evidence>
<dbReference type="EMBL" id="SNXC01000009">
    <property type="protein sequence ID" value="TDO99922.1"/>
    <property type="molecule type" value="Genomic_DNA"/>
</dbReference>
<dbReference type="Proteomes" id="UP000294656">
    <property type="component" value="Unassembled WGS sequence"/>
</dbReference>
<evidence type="ECO:0000313" key="3">
    <source>
        <dbReference type="Proteomes" id="UP000294656"/>
    </source>
</evidence>
<proteinExistence type="predicted"/>
<feature type="signal peptide" evidence="1">
    <location>
        <begin position="1"/>
        <end position="27"/>
    </location>
</feature>
<sequence>MKNGLNLVTTRRLITIILFSTVSYSYADTAVPSNKAFHKEVIITPQTSQNLGSPAQSFHIANAHQHRLMGKLMAKNRLSEHMKEQKFIDALNTIGAQDWTYYVHRSSKI</sequence>
<accession>A0A4V3CH21</accession>